<dbReference type="InterPro" id="IPR001173">
    <property type="entry name" value="Glyco_trans_2-like"/>
</dbReference>
<dbReference type="GO" id="GO:0016757">
    <property type="term" value="F:glycosyltransferase activity"/>
    <property type="evidence" value="ECO:0007669"/>
    <property type="project" value="UniProtKB-KW"/>
</dbReference>
<proteinExistence type="inferred from homology"/>
<dbReference type="EMBL" id="VUNH01000011">
    <property type="protein sequence ID" value="MST56370.1"/>
    <property type="molecule type" value="Genomic_DNA"/>
</dbReference>
<dbReference type="SUPFAM" id="SSF53448">
    <property type="entry name" value="Nucleotide-diphospho-sugar transferases"/>
    <property type="match status" value="1"/>
</dbReference>
<protein>
    <submittedName>
        <fullName evidence="5">Glycosyltransferase family 2 protein</fullName>
    </submittedName>
</protein>
<evidence type="ECO:0000256" key="2">
    <source>
        <dbReference type="ARBA" id="ARBA00022676"/>
    </source>
</evidence>
<dbReference type="InterPro" id="IPR050834">
    <property type="entry name" value="Glycosyltransf_2"/>
</dbReference>
<evidence type="ECO:0000313" key="6">
    <source>
        <dbReference type="Proteomes" id="UP000473699"/>
    </source>
</evidence>
<evidence type="ECO:0000256" key="3">
    <source>
        <dbReference type="ARBA" id="ARBA00022679"/>
    </source>
</evidence>
<comment type="caution">
    <text evidence="5">The sequence shown here is derived from an EMBL/GenBank/DDBJ whole genome shotgun (WGS) entry which is preliminary data.</text>
</comment>
<keyword evidence="2" id="KW-0328">Glycosyltransferase</keyword>
<dbReference type="Proteomes" id="UP000473699">
    <property type="component" value="Unassembled WGS sequence"/>
</dbReference>
<feature type="domain" description="Glycosyltransferase 2-like" evidence="4">
    <location>
        <begin position="7"/>
        <end position="131"/>
    </location>
</feature>
<dbReference type="PANTHER" id="PTHR43685:SF5">
    <property type="entry name" value="GLYCOSYLTRANSFERASE EPSE-RELATED"/>
    <property type="match status" value="1"/>
</dbReference>
<comment type="similarity">
    <text evidence="1">Belongs to the glycosyltransferase 2 family.</text>
</comment>
<dbReference type="AlphaFoldDB" id="A0A6L5YDX1"/>
<sequence length="251" mass="28288">MNPALCSIIIPASKAESTISLALDSLVAQTCHDWRAFVIVDGPEGNDATLKIANDYAARDSRFEVLRNRQNLGAADSRNRGVRAAATPWIAFLDSDDVFHPDKLERQLALAEQKGASFLCSAYNMISYPARTLCKVSRVPPRIARGDLIRWNSIGCSTVMLRSELARKYPMDARAIHEDYWCWLQCLQECDCFACQEPLTDTLLLPGSRNHSKLRAARGVWEIYRRHLGLNALRSIQYMCGYAVRGFLKYI</sequence>
<dbReference type="RefSeq" id="WP_154529451.1">
    <property type="nucleotide sequence ID" value="NZ_VUNH01000011.1"/>
</dbReference>
<dbReference type="Gene3D" id="3.90.550.10">
    <property type="entry name" value="Spore Coat Polysaccharide Biosynthesis Protein SpsA, Chain A"/>
    <property type="match status" value="1"/>
</dbReference>
<accession>A0A6L5YDX1</accession>
<evidence type="ECO:0000313" key="5">
    <source>
        <dbReference type="EMBL" id="MST56370.1"/>
    </source>
</evidence>
<dbReference type="Pfam" id="PF00535">
    <property type="entry name" value="Glycos_transf_2"/>
    <property type="match status" value="1"/>
</dbReference>
<keyword evidence="6" id="KW-1185">Reference proteome</keyword>
<evidence type="ECO:0000256" key="1">
    <source>
        <dbReference type="ARBA" id="ARBA00006739"/>
    </source>
</evidence>
<name>A0A6L5YDX1_9BACT</name>
<dbReference type="InterPro" id="IPR029044">
    <property type="entry name" value="Nucleotide-diphossugar_trans"/>
</dbReference>
<reference evidence="5 6" key="1">
    <citation type="submission" date="2019-08" db="EMBL/GenBank/DDBJ databases">
        <title>In-depth cultivation of the pig gut microbiome towards novel bacterial diversity and tailored functional studies.</title>
        <authorList>
            <person name="Wylensek D."/>
            <person name="Hitch T.C.A."/>
            <person name="Clavel T."/>
        </authorList>
    </citation>
    <scope>NUCLEOTIDE SEQUENCE [LARGE SCALE GENOMIC DNA]</scope>
    <source>
        <strain evidence="5 6">SM-530-WT-4B</strain>
    </source>
</reference>
<gene>
    <name evidence="5" type="ORF">FYJ74_10035</name>
</gene>
<organism evidence="5 6">
    <name type="scientific">Pyramidobacter porci</name>
    <dbReference type="NCBI Taxonomy" id="2605789"/>
    <lineage>
        <taxon>Bacteria</taxon>
        <taxon>Thermotogati</taxon>
        <taxon>Synergistota</taxon>
        <taxon>Synergistia</taxon>
        <taxon>Synergistales</taxon>
        <taxon>Dethiosulfovibrionaceae</taxon>
        <taxon>Pyramidobacter</taxon>
    </lineage>
</organism>
<dbReference type="PANTHER" id="PTHR43685">
    <property type="entry name" value="GLYCOSYLTRANSFERASE"/>
    <property type="match status" value="1"/>
</dbReference>
<evidence type="ECO:0000259" key="4">
    <source>
        <dbReference type="Pfam" id="PF00535"/>
    </source>
</evidence>
<dbReference type="CDD" id="cd00761">
    <property type="entry name" value="Glyco_tranf_GTA_type"/>
    <property type="match status" value="1"/>
</dbReference>
<keyword evidence="3 5" id="KW-0808">Transferase</keyword>